<accession>A0AAX6MVD9</accession>
<sequence length="317" mass="36577">MAASTAGGATPRTIHVAELPNAENMIFRDSSFFKKGQYDLPSPEEIREKDIEINSFRARSPRPPPIPFEELGLVVKYGSAITIAEAQCLWYFNKFMKDEVPTPELYGWCYNNGETFIYMELVNADTLEDAWPSLSEEDQNIICEQLRTCVEAWRSLRQETEPYYIAQGHIGRQGVGDVIFSDAGDAYAGPFEDIKQFHDFFARYSCRLHPDWNPRRDFPELAGLRDDQPVVFTHSDLDRSNILIYPRDRESPPRVAAIIDWHQSGWYPNDWEWLKAQSRCDALWEGGRDTAWLLKIMKPADKDYQVAWEFIVGSLGF</sequence>
<evidence type="ECO:0000313" key="3">
    <source>
        <dbReference type="Proteomes" id="UP001369815"/>
    </source>
</evidence>
<dbReference type="Pfam" id="PF01636">
    <property type="entry name" value="APH"/>
    <property type="match status" value="1"/>
</dbReference>
<dbReference type="InterPro" id="IPR002575">
    <property type="entry name" value="Aminoglycoside_PTrfase"/>
</dbReference>
<dbReference type="AlphaFoldDB" id="A0AAX6MVD9"/>
<dbReference type="PANTHER" id="PTHR21310">
    <property type="entry name" value="AMINOGLYCOSIDE PHOSPHOTRANSFERASE-RELATED-RELATED"/>
    <property type="match status" value="1"/>
</dbReference>
<keyword evidence="3" id="KW-1185">Reference proteome</keyword>
<organism evidence="2 3">
    <name type="scientific">Daldinia eschscholtzii</name>
    <dbReference type="NCBI Taxonomy" id="292717"/>
    <lineage>
        <taxon>Eukaryota</taxon>
        <taxon>Fungi</taxon>
        <taxon>Dikarya</taxon>
        <taxon>Ascomycota</taxon>
        <taxon>Pezizomycotina</taxon>
        <taxon>Sordariomycetes</taxon>
        <taxon>Xylariomycetidae</taxon>
        <taxon>Xylariales</taxon>
        <taxon>Hypoxylaceae</taxon>
        <taxon>Daldinia</taxon>
    </lineage>
</organism>
<dbReference type="InterPro" id="IPR011009">
    <property type="entry name" value="Kinase-like_dom_sf"/>
</dbReference>
<proteinExistence type="predicted"/>
<evidence type="ECO:0000259" key="1">
    <source>
        <dbReference type="Pfam" id="PF01636"/>
    </source>
</evidence>
<gene>
    <name evidence="2" type="ORF">Daesc_001644</name>
</gene>
<reference evidence="2 3" key="1">
    <citation type="journal article" date="2024" name="Front Chem Biol">
        <title>Unveiling the potential of Daldinia eschscholtzii MFLUCC 19-0629 through bioactivity and bioinformatics studies for enhanced sustainable agriculture production.</title>
        <authorList>
            <person name="Brooks S."/>
            <person name="Weaver J.A."/>
            <person name="Klomchit A."/>
            <person name="Alharthi S.A."/>
            <person name="Onlamun T."/>
            <person name="Nurani R."/>
            <person name="Vong T.K."/>
            <person name="Alberti F."/>
            <person name="Greco C."/>
        </authorList>
    </citation>
    <scope>NUCLEOTIDE SEQUENCE [LARGE SCALE GENOMIC DNA]</scope>
    <source>
        <strain evidence="2">MFLUCC 19-0629</strain>
    </source>
</reference>
<dbReference type="Proteomes" id="UP001369815">
    <property type="component" value="Unassembled WGS sequence"/>
</dbReference>
<dbReference type="PANTHER" id="PTHR21310:SF54">
    <property type="entry name" value="AMINOGLYCOSIDE PHOSPHOTRANSFERASE DOMAIN-CONTAINING PROTEIN"/>
    <property type="match status" value="1"/>
</dbReference>
<name>A0AAX6MVD9_9PEZI</name>
<evidence type="ECO:0000313" key="2">
    <source>
        <dbReference type="EMBL" id="KAK6956367.1"/>
    </source>
</evidence>
<comment type="caution">
    <text evidence="2">The sequence shown here is derived from an EMBL/GenBank/DDBJ whole genome shotgun (WGS) entry which is preliminary data.</text>
</comment>
<dbReference type="InterPro" id="IPR051678">
    <property type="entry name" value="AGP_Transferase"/>
</dbReference>
<dbReference type="SUPFAM" id="SSF56112">
    <property type="entry name" value="Protein kinase-like (PK-like)"/>
    <property type="match status" value="1"/>
</dbReference>
<feature type="domain" description="Aminoglycoside phosphotransferase" evidence="1">
    <location>
        <begin position="100"/>
        <end position="268"/>
    </location>
</feature>
<dbReference type="EMBL" id="JBANMG010000002">
    <property type="protein sequence ID" value="KAK6956367.1"/>
    <property type="molecule type" value="Genomic_DNA"/>
</dbReference>
<protein>
    <recommendedName>
        <fullName evidence="1">Aminoglycoside phosphotransferase domain-containing protein</fullName>
    </recommendedName>
</protein>